<dbReference type="InterPro" id="IPR021518">
    <property type="entry name" value="DUF3181"/>
</dbReference>
<reference evidence="1 2" key="1">
    <citation type="submission" date="2020-02" db="EMBL/GenBank/DDBJ databases">
        <title>Draft genome sequence of Haematococcus lacustris strain NIES-144.</title>
        <authorList>
            <person name="Morimoto D."/>
            <person name="Nakagawa S."/>
            <person name="Yoshida T."/>
            <person name="Sawayama S."/>
        </authorList>
    </citation>
    <scope>NUCLEOTIDE SEQUENCE [LARGE SCALE GENOMIC DNA]</scope>
    <source>
        <strain evidence="1 2">NIES-144</strain>
    </source>
</reference>
<dbReference type="EMBL" id="BLLF01003276">
    <property type="protein sequence ID" value="GFH26893.1"/>
    <property type="molecule type" value="Genomic_DNA"/>
</dbReference>
<dbReference type="AlphaFoldDB" id="A0A699ZW37"/>
<keyword evidence="2" id="KW-1185">Reference proteome</keyword>
<gene>
    <name evidence="1" type="ORF">HaLaN_25118</name>
</gene>
<evidence type="ECO:0000313" key="2">
    <source>
        <dbReference type="Proteomes" id="UP000485058"/>
    </source>
</evidence>
<dbReference type="Pfam" id="PF11378">
    <property type="entry name" value="DUF3181"/>
    <property type="match status" value="1"/>
</dbReference>
<feature type="non-terminal residue" evidence="1">
    <location>
        <position position="1"/>
    </location>
</feature>
<organism evidence="1 2">
    <name type="scientific">Haematococcus lacustris</name>
    <name type="common">Green alga</name>
    <name type="synonym">Haematococcus pluvialis</name>
    <dbReference type="NCBI Taxonomy" id="44745"/>
    <lineage>
        <taxon>Eukaryota</taxon>
        <taxon>Viridiplantae</taxon>
        <taxon>Chlorophyta</taxon>
        <taxon>core chlorophytes</taxon>
        <taxon>Chlorophyceae</taxon>
        <taxon>CS clade</taxon>
        <taxon>Chlamydomonadales</taxon>
        <taxon>Haematococcaceae</taxon>
        <taxon>Haematococcus</taxon>
    </lineage>
</organism>
<evidence type="ECO:0000313" key="1">
    <source>
        <dbReference type="EMBL" id="GFH26893.1"/>
    </source>
</evidence>
<comment type="caution">
    <text evidence="1">The sequence shown here is derived from an EMBL/GenBank/DDBJ whole genome shotgun (WGS) entry which is preliminary data.</text>
</comment>
<accession>A0A699ZW37</accession>
<protein>
    <submittedName>
        <fullName evidence="1">Uncharacterized protein</fullName>
    </submittedName>
</protein>
<proteinExistence type="predicted"/>
<sequence>STKRVSEAEVGAVLKKVPVKLGAGKTQLSLYDVVPAMCLGDLTRILEDYGRR</sequence>
<name>A0A699ZW37_HAELA</name>
<dbReference type="Proteomes" id="UP000485058">
    <property type="component" value="Unassembled WGS sequence"/>
</dbReference>